<dbReference type="NCBIfam" id="TIGR00350">
    <property type="entry name" value="lytR_cpsA_psr"/>
    <property type="match status" value="1"/>
</dbReference>
<dbReference type="InterPro" id="IPR050922">
    <property type="entry name" value="LytR/CpsA/Psr_CW_biosynth"/>
</dbReference>
<comment type="similarity">
    <text evidence="1">Belongs to the LytR/CpsA/Psr (LCP) family.</text>
</comment>
<feature type="region of interest" description="Disordered" evidence="2">
    <location>
        <begin position="426"/>
        <end position="462"/>
    </location>
</feature>
<dbReference type="PANTHER" id="PTHR33392">
    <property type="entry name" value="POLYISOPRENYL-TEICHOIC ACID--PEPTIDOGLYCAN TEICHOIC ACID TRANSFERASE TAGU"/>
    <property type="match status" value="1"/>
</dbReference>
<dbReference type="EMBL" id="AP022577">
    <property type="protein sequence ID" value="BBX86424.1"/>
    <property type="molecule type" value="Genomic_DNA"/>
</dbReference>
<dbReference type="Gene3D" id="3.30.70.2390">
    <property type="match status" value="1"/>
</dbReference>
<dbReference type="Gene3D" id="3.40.630.190">
    <property type="entry name" value="LCP protein"/>
    <property type="match status" value="1"/>
</dbReference>
<evidence type="ECO:0000313" key="5">
    <source>
        <dbReference type="EMBL" id="BBX86424.1"/>
    </source>
</evidence>
<feature type="region of interest" description="Disordered" evidence="2">
    <location>
        <begin position="568"/>
        <end position="593"/>
    </location>
</feature>
<feature type="domain" description="Cell envelope-related transcriptional attenuator" evidence="3">
    <location>
        <begin position="172"/>
        <end position="344"/>
    </location>
</feature>
<dbReference type="Pfam" id="PF13399">
    <property type="entry name" value="LytR_C"/>
    <property type="match status" value="1"/>
</dbReference>
<evidence type="ECO:0000259" key="4">
    <source>
        <dbReference type="Pfam" id="PF13399"/>
    </source>
</evidence>
<feature type="region of interest" description="Disordered" evidence="2">
    <location>
        <begin position="1"/>
        <end position="71"/>
    </location>
</feature>
<evidence type="ECO:0008006" key="7">
    <source>
        <dbReference type="Google" id="ProtNLM"/>
    </source>
</evidence>
<protein>
    <recommendedName>
        <fullName evidence="7">LytR family transcriptional regulator</fullName>
    </recommendedName>
</protein>
<organism evidence="5 6">
    <name type="scientific">Mycolicibacterium aubagnense</name>
    <dbReference type="NCBI Taxonomy" id="319707"/>
    <lineage>
        <taxon>Bacteria</taxon>
        <taxon>Bacillati</taxon>
        <taxon>Actinomycetota</taxon>
        <taxon>Actinomycetes</taxon>
        <taxon>Mycobacteriales</taxon>
        <taxon>Mycobacteriaceae</taxon>
        <taxon>Mycolicibacterium</taxon>
    </lineage>
</organism>
<accession>A0ABN5Z086</accession>
<feature type="compositionally biased region" description="Low complexity" evidence="2">
    <location>
        <begin position="431"/>
        <end position="444"/>
    </location>
</feature>
<evidence type="ECO:0000256" key="1">
    <source>
        <dbReference type="ARBA" id="ARBA00006068"/>
    </source>
</evidence>
<reference evidence="5 6" key="1">
    <citation type="journal article" date="2019" name="Emerg. Microbes Infect.">
        <title>Comprehensive subspecies identification of 175 nontuberculous mycobacteria species based on 7547 genomic profiles.</title>
        <authorList>
            <person name="Matsumoto Y."/>
            <person name="Kinjo T."/>
            <person name="Motooka D."/>
            <person name="Nabeya D."/>
            <person name="Jung N."/>
            <person name="Uechi K."/>
            <person name="Horii T."/>
            <person name="Iida T."/>
            <person name="Fujita J."/>
            <person name="Nakamura S."/>
        </authorList>
    </citation>
    <scope>NUCLEOTIDE SEQUENCE [LARGE SCALE GENOMIC DNA]</scope>
    <source>
        <strain evidence="5 6">JCM 15296</strain>
    </source>
</reference>
<feature type="compositionally biased region" description="Basic and acidic residues" evidence="2">
    <location>
        <begin position="1"/>
        <end position="10"/>
    </location>
</feature>
<feature type="compositionally biased region" description="Basic and acidic residues" evidence="2">
    <location>
        <begin position="28"/>
        <end position="44"/>
    </location>
</feature>
<dbReference type="PANTHER" id="PTHR33392:SF6">
    <property type="entry name" value="POLYISOPRENYL-TEICHOIC ACID--PEPTIDOGLYCAN TEICHOIC ACID TRANSFERASE TAGU"/>
    <property type="match status" value="1"/>
</dbReference>
<gene>
    <name evidence="5" type="ORF">MAUB_42970</name>
</gene>
<sequence>MLLPSDRSEAPTRAAVIANFRPPGSDRQSTRTREARRDERHDRIPSGSHLSTSEFQRSDSARHRLPARHRRSRLQSLLSTRVGWDTVGRVALALVTAVTVAATGLGWWTVRGVLNGIPTSDALGADAPKSTGGAMNILLIGLDSRKDQQGNDLPQALLDKLHAGDSDNGGYNTNTLILAHISADNQVVAFSIPRDDYVRVTGIPGYDHIKIKEAYGLTKANAMQHLMDKGISDQAELERKSREAGRAATLAAVRNLTGAPIDYFAEVNLAGFYDIAESLGGVEICLNHPVYDDYSGADFPAGRQTLDASQAVAFVRQRHGLDNGDLDRTHRQQAFLISVMHQLQQDGSFSDLGKLNQLIGVAQKDVVLSAGWGQEQFKRMGEIAGGANVQYRTLPVVRYDNINGQDVNIVDPVAVKTEVAKAFGLKPPPGAATTSMPSTSTEPSTLDKAADTTGSKSSTTKPAKTAVIDVINGSDVTGLGRQMSQILGDLDYNMGQTRSSQDGDLSSTAVDFGAGADAEAKHLAELLGIDAVRPDPAVPAGRIHITLGPGYQVPDTLDSVSMAAAKSSNYDTTLPTPESGPPVRANSGIPCVN</sequence>
<evidence type="ECO:0000259" key="3">
    <source>
        <dbReference type="Pfam" id="PF03816"/>
    </source>
</evidence>
<dbReference type="Proteomes" id="UP000465609">
    <property type="component" value="Chromosome"/>
</dbReference>
<feature type="compositionally biased region" description="Polar residues" evidence="2">
    <location>
        <begin position="452"/>
        <end position="462"/>
    </location>
</feature>
<evidence type="ECO:0000256" key="2">
    <source>
        <dbReference type="SAM" id="MobiDB-lite"/>
    </source>
</evidence>
<evidence type="ECO:0000313" key="6">
    <source>
        <dbReference type="Proteomes" id="UP000465609"/>
    </source>
</evidence>
<name>A0ABN5Z086_9MYCO</name>
<feature type="domain" description="LytR/CpsA/Psr regulator C-terminal" evidence="4">
    <location>
        <begin position="468"/>
        <end position="551"/>
    </location>
</feature>
<dbReference type="InterPro" id="IPR027381">
    <property type="entry name" value="LytR/CpsA/Psr_C"/>
</dbReference>
<dbReference type="Pfam" id="PF03816">
    <property type="entry name" value="LytR_cpsA_psr"/>
    <property type="match status" value="1"/>
</dbReference>
<dbReference type="InterPro" id="IPR004474">
    <property type="entry name" value="LytR_CpsA_psr"/>
</dbReference>
<keyword evidence="6" id="KW-1185">Reference proteome</keyword>
<proteinExistence type="inferred from homology"/>